<sequence>MSNKPQPQQNSQGWAPKDPAPEPGPEPEPGPGSTPEPEPGSAPEPEPGPGSTPGPGPEPGPGPQGAPGKPGKKQKRKRTGWRRLLPTWRMVLGTALGVLLLLIGLFALGYYLVKIPPANAAATKQSNVYLYADGSQLARDGEVNRENVSLAQISKDAQHAALAAEDRDFYSESAVDPTAMIRAGWNTVTGKGRQSGSTITQQYVKNYYLGQEQTATRKFKEFFISIKLDREKSKAEILEGYLNTSYFGRNAYGIQAAAQAYYGVDAKDLTVGQGAYLAALLNAPSEYDVIAHPENKSAAVARWNYVLDGMVKEKWLTPSDRNNVKFPMPKQAKGSAGMSGQRGYLVQAVKDYLTSNKILDEDTLTTGGYRITTTLQKPKQDAFVKAVDDQVMDKLDKKNRKVDNYVRAGGVAIDPSSGKVVAMYGGIDYTKQYVNNATRRDYQVGSTFKPFVFTSAVQNGSRTQDGRTITPNTIYDGTNKRPVQGWSGGSYAPENEDSRSYGDITVRTATDKSVNAVYAQMAVDVGSAKVKQTAVNLGIPSNTPDLTASPSIALGAATASVLDMTEAYATLANHGKHGTYTLIEKITKDGAPDVELPDKDSEQAVSREAADTTTSILQSVVEGGTGTAALAADRPAAGKTGTAEEDQAAWFAGYTPDLATVVSVMGQDPETGAHKSLYGALGQNRINGGGSPAQIWAQFTKAALKGTPATSFDLQLQPGAEQQEPPTYVPSTPPTYGQDDGGTETGGQDDGGTETGGQDTEGQTEGQSQGQTDGGTTDGSTGGSTDGGSTDGGTTDGGTTDGGTTDGGTTDGGTTDGGTTDGGSTDGGSTDGGTTGTTAGTGPLSGPAPRKH</sequence>
<evidence type="ECO:0000259" key="17">
    <source>
        <dbReference type="Pfam" id="PF00912"/>
    </source>
</evidence>
<evidence type="ECO:0000256" key="14">
    <source>
        <dbReference type="SAM" id="MobiDB-lite"/>
    </source>
</evidence>
<evidence type="ECO:0000256" key="15">
    <source>
        <dbReference type="SAM" id="Phobius"/>
    </source>
</evidence>
<evidence type="ECO:0000256" key="8">
    <source>
        <dbReference type="ARBA" id="ARBA00022960"/>
    </source>
</evidence>
<dbReference type="InterPro" id="IPR050396">
    <property type="entry name" value="Glycosyltr_51/Transpeptidase"/>
</dbReference>
<evidence type="ECO:0008006" key="20">
    <source>
        <dbReference type="Google" id="ProtNLM"/>
    </source>
</evidence>
<evidence type="ECO:0000256" key="11">
    <source>
        <dbReference type="ARBA" id="ARBA00023316"/>
    </source>
</evidence>
<dbReference type="GO" id="GO:0071555">
    <property type="term" value="P:cell wall organization"/>
    <property type="evidence" value="ECO:0007669"/>
    <property type="project" value="UniProtKB-KW"/>
</dbReference>
<comment type="similarity">
    <text evidence="2">In the N-terminal section; belongs to the glycosyltransferase 51 family.</text>
</comment>
<comment type="caution">
    <text evidence="18">The sequence shown here is derived from an EMBL/GenBank/DDBJ whole genome shotgun (WGS) entry which is preliminary data.</text>
</comment>
<dbReference type="GO" id="GO:0009002">
    <property type="term" value="F:serine-type D-Ala-D-Ala carboxypeptidase activity"/>
    <property type="evidence" value="ECO:0007669"/>
    <property type="project" value="UniProtKB-EC"/>
</dbReference>
<dbReference type="Pfam" id="PF00905">
    <property type="entry name" value="Transpeptidase"/>
    <property type="match status" value="1"/>
</dbReference>
<keyword evidence="15" id="KW-1133">Transmembrane helix</keyword>
<dbReference type="SUPFAM" id="SSF56601">
    <property type="entry name" value="beta-lactamase/transpeptidase-like"/>
    <property type="match status" value="1"/>
</dbReference>
<comment type="catalytic activity">
    <reaction evidence="12">
        <text>Preferential cleavage: (Ac)2-L-Lys-D-Ala-|-D-Ala. Also transpeptidation of peptidyl-alanyl moieties that are N-acyl substituents of D-alanine.</text>
        <dbReference type="EC" id="3.4.16.4"/>
    </reaction>
</comment>
<feature type="compositionally biased region" description="Basic residues" evidence="14">
    <location>
        <begin position="70"/>
        <end position="80"/>
    </location>
</feature>
<keyword evidence="8" id="KW-0133">Cell shape</keyword>
<dbReference type="GO" id="GO:0009252">
    <property type="term" value="P:peptidoglycan biosynthetic process"/>
    <property type="evidence" value="ECO:0007669"/>
    <property type="project" value="UniProtKB-KW"/>
</dbReference>
<dbReference type="InterPro" id="IPR012338">
    <property type="entry name" value="Beta-lactam/transpept-like"/>
</dbReference>
<dbReference type="PANTHER" id="PTHR32282">
    <property type="entry name" value="BINDING PROTEIN TRANSPEPTIDASE, PUTATIVE-RELATED"/>
    <property type="match status" value="1"/>
</dbReference>
<dbReference type="GO" id="GO:0008360">
    <property type="term" value="P:regulation of cell shape"/>
    <property type="evidence" value="ECO:0007669"/>
    <property type="project" value="UniProtKB-KW"/>
</dbReference>
<keyword evidence="4" id="KW-0645">Protease</keyword>
<comment type="similarity">
    <text evidence="1">In the C-terminal section; belongs to the transpeptidase family.</text>
</comment>
<feature type="region of interest" description="Disordered" evidence="14">
    <location>
        <begin position="593"/>
        <end position="612"/>
    </location>
</feature>
<dbReference type="EMBL" id="BMMM01000002">
    <property type="protein sequence ID" value="GGN53539.1"/>
    <property type="molecule type" value="Genomic_DNA"/>
</dbReference>
<keyword evidence="7" id="KW-0378">Hydrolase</keyword>
<keyword evidence="3" id="KW-0121">Carboxypeptidase</keyword>
<dbReference type="PANTHER" id="PTHR32282:SF34">
    <property type="entry name" value="PENICILLIN-BINDING PROTEIN 1A"/>
    <property type="match status" value="1"/>
</dbReference>
<keyword evidence="11" id="KW-0961">Cell wall biogenesis/degradation</keyword>
<keyword evidence="19" id="KW-1185">Reference proteome</keyword>
<keyword evidence="5" id="KW-0328">Glycosyltransferase</keyword>
<dbReference type="AlphaFoldDB" id="A0A917XVA9"/>
<evidence type="ECO:0000256" key="2">
    <source>
        <dbReference type="ARBA" id="ARBA00007739"/>
    </source>
</evidence>
<keyword evidence="15" id="KW-0472">Membrane</keyword>
<evidence type="ECO:0000313" key="18">
    <source>
        <dbReference type="EMBL" id="GGN53539.1"/>
    </source>
</evidence>
<feature type="domain" description="Penicillin-binding protein transpeptidase" evidence="16">
    <location>
        <begin position="410"/>
        <end position="670"/>
    </location>
</feature>
<dbReference type="InterPro" id="IPR001460">
    <property type="entry name" value="PCN-bd_Tpept"/>
</dbReference>
<dbReference type="GO" id="GO:0008658">
    <property type="term" value="F:penicillin binding"/>
    <property type="evidence" value="ECO:0007669"/>
    <property type="project" value="InterPro"/>
</dbReference>
<evidence type="ECO:0000256" key="5">
    <source>
        <dbReference type="ARBA" id="ARBA00022676"/>
    </source>
</evidence>
<evidence type="ECO:0000256" key="6">
    <source>
        <dbReference type="ARBA" id="ARBA00022679"/>
    </source>
</evidence>
<evidence type="ECO:0000256" key="13">
    <source>
        <dbReference type="ARBA" id="ARBA00049902"/>
    </source>
</evidence>
<dbReference type="InterPro" id="IPR001264">
    <property type="entry name" value="Glyco_trans_51"/>
</dbReference>
<accession>A0A917XVA9</accession>
<feature type="region of interest" description="Disordered" evidence="14">
    <location>
        <begin position="1"/>
        <end position="80"/>
    </location>
</feature>
<dbReference type="InterPro" id="IPR036950">
    <property type="entry name" value="PBP_transglycosylase"/>
</dbReference>
<dbReference type="Proteomes" id="UP000600365">
    <property type="component" value="Unassembled WGS sequence"/>
</dbReference>
<feature type="compositionally biased region" description="Basic and acidic residues" evidence="14">
    <location>
        <begin position="593"/>
        <end position="602"/>
    </location>
</feature>
<protein>
    <recommendedName>
        <fullName evidence="20">Penicillin-insensitive transglycosylase</fullName>
    </recommendedName>
</protein>
<dbReference type="Gene3D" id="1.10.3810.10">
    <property type="entry name" value="Biosynthetic peptidoglycan transglycosylase-like"/>
    <property type="match status" value="1"/>
</dbReference>
<evidence type="ECO:0000256" key="12">
    <source>
        <dbReference type="ARBA" id="ARBA00034000"/>
    </source>
</evidence>
<feature type="compositionally biased region" description="Gly residues" evidence="14">
    <location>
        <begin position="739"/>
        <end position="755"/>
    </location>
</feature>
<evidence type="ECO:0000256" key="4">
    <source>
        <dbReference type="ARBA" id="ARBA00022670"/>
    </source>
</evidence>
<evidence type="ECO:0000256" key="9">
    <source>
        <dbReference type="ARBA" id="ARBA00022984"/>
    </source>
</evidence>
<evidence type="ECO:0000259" key="16">
    <source>
        <dbReference type="Pfam" id="PF00905"/>
    </source>
</evidence>
<feature type="region of interest" description="Disordered" evidence="14">
    <location>
        <begin position="459"/>
        <end position="499"/>
    </location>
</feature>
<dbReference type="Pfam" id="PF00912">
    <property type="entry name" value="Transgly"/>
    <property type="match status" value="1"/>
</dbReference>
<feature type="compositionally biased region" description="Gly residues" evidence="14">
    <location>
        <begin position="772"/>
        <end position="835"/>
    </location>
</feature>
<dbReference type="GO" id="GO:0008955">
    <property type="term" value="F:peptidoglycan glycosyltransferase activity"/>
    <property type="evidence" value="ECO:0007669"/>
    <property type="project" value="UniProtKB-EC"/>
</dbReference>
<feature type="compositionally biased region" description="Polar residues" evidence="14">
    <location>
        <begin position="459"/>
        <end position="476"/>
    </location>
</feature>
<keyword evidence="6" id="KW-0808">Transferase</keyword>
<name>A0A917XVA9_9ACTN</name>
<comment type="catalytic activity">
    <reaction evidence="13">
        <text>[GlcNAc-(1-&gt;4)-Mur2Ac(oyl-L-Ala-gamma-D-Glu-L-Lys-D-Ala-D-Ala)](n)-di-trans,octa-cis-undecaprenyl diphosphate + beta-D-GlcNAc-(1-&gt;4)-Mur2Ac(oyl-L-Ala-gamma-D-Glu-L-Lys-D-Ala-D-Ala)-di-trans,octa-cis-undecaprenyl diphosphate = [GlcNAc-(1-&gt;4)-Mur2Ac(oyl-L-Ala-gamma-D-Glu-L-Lys-D-Ala-D-Ala)](n+1)-di-trans,octa-cis-undecaprenyl diphosphate + di-trans,octa-cis-undecaprenyl diphosphate + H(+)</text>
        <dbReference type="Rhea" id="RHEA:23708"/>
        <dbReference type="Rhea" id="RHEA-COMP:9602"/>
        <dbReference type="Rhea" id="RHEA-COMP:9603"/>
        <dbReference type="ChEBI" id="CHEBI:15378"/>
        <dbReference type="ChEBI" id="CHEBI:58405"/>
        <dbReference type="ChEBI" id="CHEBI:60033"/>
        <dbReference type="ChEBI" id="CHEBI:78435"/>
        <dbReference type="EC" id="2.4.99.28"/>
    </reaction>
</comment>
<organism evidence="18 19">
    <name type="scientific">Streptomyces albiflavescens</name>
    <dbReference type="NCBI Taxonomy" id="1623582"/>
    <lineage>
        <taxon>Bacteria</taxon>
        <taxon>Bacillati</taxon>
        <taxon>Actinomycetota</taxon>
        <taxon>Actinomycetes</taxon>
        <taxon>Kitasatosporales</taxon>
        <taxon>Streptomycetaceae</taxon>
        <taxon>Streptomyces</taxon>
    </lineage>
</organism>
<dbReference type="SUPFAM" id="SSF53955">
    <property type="entry name" value="Lysozyme-like"/>
    <property type="match status" value="1"/>
</dbReference>
<dbReference type="InterPro" id="IPR023346">
    <property type="entry name" value="Lysozyme-like_dom_sf"/>
</dbReference>
<feature type="compositionally biased region" description="Pro residues" evidence="14">
    <location>
        <begin position="21"/>
        <end position="64"/>
    </location>
</feature>
<evidence type="ECO:0000256" key="3">
    <source>
        <dbReference type="ARBA" id="ARBA00022645"/>
    </source>
</evidence>
<keyword evidence="15" id="KW-0812">Transmembrane</keyword>
<dbReference type="GO" id="GO:0030288">
    <property type="term" value="C:outer membrane-bounded periplasmic space"/>
    <property type="evidence" value="ECO:0007669"/>
    <property type="project" value="TreeGrafter"/>
</dbReference>
<feature type="region of interest" description="Disordered" evidence="14">
    <location>
        <begin position="719"/>
        <end position="852"/>
    </location>
</feature>
<evidence type="ECO:0000256" key="7">
    <source>
        <dbReference type="ARBA" id="ARBA00022801"/>
    </source>
</evidence>
<feature type="domain" description="Glycosyl transferase family 51" evidence="17">
    <location>
        <begin position="140"/>
        <end position="310"/>
    </location>
</feature>
<feature type="compositionally biased region" description="Low complexity" evidence="14">
    <location>
        <begin position="756"/>
        <end position="771"/>
    </location>
</feature>
<evidence type="ECO:0000313" key="19">
    <source>
        <dbReference type="Proteomes" id="UP000600365"/>
    </source>
</evidence>
<feature type="compositionally biased region" description="Polar residues" evidence="14">
    <location>
        <begin position="1"/>
        <end position="13"/>
    </location>
</feature>
<reference evidence="18 19" key="1">
    <citation type="journal article" date="2014" name="Int. J. Syst. Evol. Microbiol.">
        <title>Complete genome sequence of Corynebacterium casei LMG S-19264T (=DSM 44701T), isolated from a smear-ripened cheese.</title>
        <authorList>
            <consortium name="US DOE Joint Genome Institute (JGI-PGF)"/>
            <person name="Walter F."/>
            <person name="Albersmeier A."/>
            <person name="Kalinowski J."/>
            <person name="Ruckert C."/>
        </authorList>
    </citation>
    <scope>NUCLEOTIDE SEQUENCE [LARGE SCALE GENOMIC DNA]</scope>
    <source>
        <strain evidence="18 19">CGMCC 4.7111</strain>
    </source>
</reference>
<keyword evidence="9" id="KW-0573">Peptidoglycan synthesis</keyword>
<dbReference type="FunFam" id="1.10.3810.10:FF:000001">
    <property type="entry name" value="Penicillin-binding protein 1A"/>
    <property type="match status" value="1"/>
</dbReference>
<evidence type="ECO:0000256" key="10">
    <source>
        <dbReference type="ARBA" id="ARBA00023268"/>
    </source>
</evidence>
<dbReference type="RefSeq" id="WP_229702603.1">
    <property type="nucleotide sequence ID" value="NZ_BMMM01000002.1"/>
</dbReference>
<evidence type="ECO:0000256" key="1">
    <source>
        <dbReference type="ARBA" id="ARBA00007090"/>
    </source>
</evidence>
<feature type="transmembrane region" description="Helical" evidence="15">
    <location>
        <begin position="91"/>
        <end position="113"/>
    </location>
</feature>
<proteinExistence type="inferred from homology"/>
<dbReference type="Gene3D" id="3.40.710.10">
    <property type="entry name" value="DD-peptidase/beta-lactamase superfamily"/>
    <property type="match status" value="1"/>
</dbReference>
<keyword evidence="10" id="KW-0511">Multifunctional enzyme</keyword>
<gene>
    <name evidence="18" type="ORF">GCM10011579_011840</name>
</gene>
<dbReference type="GO" id="GO:0006508">
    <property type="term" value="P:proteolysis"/>
    <property type="evidence" value="ECO:0007669"/>
    <property type="project" value="UniProtKB-KW"/>
</dbReference>